<dbReference type="Gene3D" id="3.10.110.10">
    <property type="entry name" value="Ubiquitin Conjugating Enzyme"/>
    <property type="match status" value="1"/>
</dbReference>
<accession>T1J9G9</accession>
<sequence>MSGDCQFKPLGGVPTPLSLNVSRTAEAKLMVNLRSTGNGTVRFNPNLYNSVKVCLSLLRTWNDQEGERLNVLMSIQSLILVSEPFFNEPGFESQIGTKEGKKLSEAYNQSTTKNFEL</sequence>
<protein>
    <submittedName>
        <fullName evidence="3">Uncharacterized protein</fullName>
    </submittedName>
</protein>
<dbReference type="PhylomeDB" id="T1J9G9"/>
<dbReference type="eggNOG" id="KOG0895">
    <property type="taxonomic scope" value="Eukaryota"/>
</dbReference>
<organism evidence="3 4">
    <name type="scientific">Strigamia maritima</name>
    <name type="common">European centipede</name>
    <name type="synonym">Geophilus maritimus</name>
    <dbReference type="NCBI Taxonomy" id="126957"/>
    <lineage>
        <taxon>Eukaryota</taxon>
        <taxon>Metazoa</taxon>
        <taxon>Ecdysozoa</taxon>
        <taxon>Arthropoda</taxon>
        <taxon>Myriapoda</taxon>
        <taxon>Chilopoda</taxon>
        <taxon>Pleurostigmophora</taxon>
        <taxon>Geophilomorpha</taxon>
        <taxon>Linotaeniidae</taxon>
        <taxon>Strigamia</taxon>
    </lineage>
</organism>
<evidence type="ECO:0000313" key="3">
    <source>
        <dbReference type="EnsemblMetazoa" id="SMAR010365-PA"/>
    </source>
</evidence>
<proteinExistence type="predicted"/>
<evidence type="ECO:0000256" key="2">
    <source>
        <dbReference type="ARBA" id="ARBA00022786"/>
    </source>
</evidence>
<evidence type="ECO:0000313" key="4">
    <source>
        <dbReference type="Proteomes" id="UP000014500"/>
    </source>
</evidence>
<dbReference type="AlphaFoldDB" id="T1J9G9"/>
<evidence type="ECO:0000256" key="1">
    <source>
        <dbReference type="ARBA" id="ARBA00022679"/>
    </source>
</evidence>
<dbReference type="EnsemblMetazoa" id="SMAR010365-RA">
    <property type="protein sequence ID" value="SMAR010365-PA"/>
    <property type="gene ID" value="SMAR010365"/>
</dbReference>
<keyword evidence="1" id="KW-0808">Transferase</keyword>
<keyword evidence="2" id="KW-0833">Ubl conjugation pathway</keyword>
<dbReference type="GO" id="GO:0016740">
    <property type="term" value="F:transferase activity"/>
    <property type="evidence" value="ECO:0007669"/>
    <property type="project" value="UniProtKB-KW"/>
</dbReference>
<dbReference type="HOGENOM" id="CLU_168512_0_0_1"/>
<dbReference type="InterPro" id="IPR016135">
    <property type="entry name" value="UBQ-conjugating_enzyme/RWD"/>
</dbReference>
<dbReference type="EMBL" id="JH431975">
    <property type="status" value="NOT_ANNOTATED_CDS"/>
    <property type="molecule type" value="Genomic_DNA"/>
</dbReference>
<reference evidence="4" key="1">
    <citation type="submission" date="2011-05" db="EMBL/GenBank/DDBJ databases">
        <authorList>
            <person name="Richards S.R."/>
            <person name="Qu J."/>
            <person name="Jiang H."/>
            <person name="Jhangiani S.N."/>
            <person name="Agravi P."/>
            <person name="Goodspeed R."/>
            <person name="Gross S."/>
            <person name="Mandapat C."/>
            <person name="Jackson L."/>
            <person name="Mathew T."/>
            <person name="Pu L."/>
            <person name="Thornton R."/>
            <person name="Saada N."/>
            <person name="Wilczek-Boney K.B."/>
            <person name="Lee S."/>
            <person name="Kovar C."/>
            <person name="Wu Y."/>
            <person name="Scherer S.E."/>
            <person name="Worley K.C."/>
            <person name="Muzny D.M."/>
            <person name="Gibbs R."/>
        </authorList>
    </citation>
    <scope>NUCLEOTIDE SEQUENCE</scope>
    <source>
        <strain evidence="4">Brora</strain>
    </source>
</reference>
<dbReference type="PANTHER" id="PTHR46116">
    <property type="entry name" value="(E3-INDEPENDENT) E2 UBIQUITIN-CONJUGATING ENZYME"/>
    <property type="match status" value="1"/>
</dbReference>
<dbReference type="OMA" id="NTEPYYN"/>
<name>T1J9G9_STRMM</name>
<dbReference type="Proteomes" id="UP000014500">
    <property type="component" value="Unassembled WGS sequence"/>
</dbReference>
<dbReference type="PANTHER" id="PTHR46116:SF39">
    <property type="entry name" value="BACULOVIRAL IAP REPEAT-CONTAINING PROTEIN 6"/>
    <property type="match status" value="1"/>
</dbReference>
<reference evidence="3" key="2">
    <citation type="submission" date="2015-02" db="UniProtKB">
        <authorList>
            <consortium name="EnsemblMetazoa"/>
        </authorList>
    </citation>
    <scope>IDENTIFICATION</scope>
</reference>
<dbReference type="STRING" id="126957.T1J9G9"/>
<dbReference type="SUPFAM" id="SSF54495">
    <property type="entry name" value="UBC-like"/>
    <property type="match status" value="1"/>
</dbReference>
<keyword evidence="4" id="KW-1185">Reference proteome</keyword>